<reference evidence="2 3" key="1">
    <citation type="submission" date="2023-12" db="EMBL/GenBank/DDBJ databases">
        <title>Novel species of the genus Arcicella isolated from rivers.</title>
        <authorList>
            <person name="Lu H."/>
        </authorList>
    </citation>
    <scope>NUCLEOTIDE SEQUENCE [LARGE SCALE GENOMIC DNA]</scope>
    <source>
        <strain evidence="2 3">LMG 21963</strain>
    </source>
</reference>
<dbReference type="InterPro" id="IPR003961">
    <property type="entry name" value="FN3_dom"/>
</dbReference>
<comment type="caution">
    <text evidence="2">The sequence shown here is derived from an EMBL/GenBank/DDBJ whole genome shotgun (WGS) entry which is preliminary data.</text>
</comment>
<dbReference type="SUPFAM" id="SSF101898">
    <property type="entry name" value="NHL repeat"/>
    <property type="match status" value="1"/>
</dbReference>
<dbReference type="Gene3D" id="2.60.40.10">
    <property type="entry name" value="Immunoglobulins"/>
    <property type="match status" value="2"/>
</dbReference>
<evidence type="ECO:0000313" key="3">
    <source>
        <dbReference type="Proteomes" id="UP001304671"/>
    </source>
</evidence>
<dbReference type="RefSeq" id="WP_323247885.1">
    <property type="nucleotide sequence ID" value="NZ_JAYFUL010000007.1"/>
</dbReference>
<feature type="domain" description="Ig-like" evidence="1">
    <location>
        <begin position="487"/>
        <end position="563"/>
    </location>
</feature>
<dbReference type="CDD" id="cd00063">
    <property type="entry name" value="FN3"/>
    <property type="match status" value="1"/>
</dbReference>
<feature type="domain" description="Ig-like" evidence="1">
    <location>
        <begin position="570"/>
        <end position="653"/>
    </location>
</feature>
<dbReference type="EMBL" id="JAYFUL010000007">
    <property type="protein sequence ID" value="MEA5257480.1"/>
    <property type="molecule type" value="Genomic_DNA"/>
</dbReference>
<evidence type="ECO:0000313" key="2">
    <source>
        <dbReference type="EMBL" id="MEA5257480.1"/>
    </source>
</evidence>
<protein>
    <recommendedName>
        <fullName evidence="1">Ig-like domain-containing protein</fullName>
    </recommendedName>
</protein>
<dbReference type="Pfam" id="PF19081">
    <property type="entry name" value="Ig_7"/>
    <property type="match status" value="2"/>
</dbReference>
<dbReference type="InterPro" id="IPR015943">
    <property type="entry name" value="WD40/YVTN_repeat-like_dom_sf"/>
</dbReference>
<accession>A0ABU5QKL8</accession>
<dbReference type="Gene3D" id="2.130.10.10">
    <property type="entry name" value="YVTN repeat-like/Quinoprotein amine dehydrogenase"/>
    <property type="match status" value="2"/>
</dbReference>
<evidence type="ECO:0000259" key="1">
    <source>
        <dbReference type="Pfam" id="PF19081"/>
    </source>
</evidence>
<proteinExistence type="predicted"/>
<gene>
    <name evidence="2" type="ORF">VB264_06785</name>
</gene>
<dbReference type="Proteomes" id="UP001304671">
    <property type="component" value="Unassembled WGS sequence"/>
</dbReference>
<dbReference type="InterPro" id="IPR044023">
    <property type="entry name" value="Ig_7"/>
</dbReference>
<dbReference type="SUPFAM" id="SSF49265">
    <property type="entry name" value="Fibronectin type III"/>
    <property type="match status" value="1"/>
</dbReference>
<organism evidence="2 3">
    <name type="scientific">Arcicella aquatica</name>
    <dbReference type="NCBI Taxonomy" id="217141"/>
    <lineage>
        <taxon>Bacteria</taxon>
        <taxon>Pseudomonadati</taxon>
        <taxon>Bacteroidota</taxon>
        <taxon>Cytophagia</taxon>
        <taxon>Cytophagales</taxon>
        <taxon>Flectobacillaceae</taxon>
        <taxon>Arcicella</taxon>
    </lineage>
</organism>
<keyword evidence="3" id="KW-1185">Reference proteome</keyword>
<dbReference type="InterPro" id="IPR036116">
    <property type="entry name" value="FN3_sf"/>
</dbReference>
<sequence>MMNNFKLWLSKVNQTLFNLFLPITKVGVFFQQNIHRNIVIKPLLSYERIQSSRFPNNITSLVILLCSMLSSFYLKAQNAPLGCDKYYMIVSELPNATQGSRSEIYPFGGTGAGPVGCSISGGGEGIVVDPTKNVAYIATCCFRSEILVYDLAKGAYLAPIPVPGQDLLDVVLSTDRKFLYVTSYQGVSKVSTTTNTVVGIYSTNRLTNKDVGLWGVAVNPANGRVFVATNYFSGGGLSTIESVDSSYAGPSSLFTTAPSGYNYRGLNFGADGTLWAVASGTTGPDKLFHYNGTTGALIASFDFITPSITGTVGDVEAYDLAFGPDGNLYITTFYGDCVSKFNVTTNTFTTEIAYQPGEQGKSIAFVCGNLKCAGCDAPTVLASDISFTLGTCTGFVPNNNGTATISNLVYNASKVIEASIKEGETFGTSPIFGAGANQTLSVGQTSFTFTGLKPGTKYTVRIWSGSDACYNDVTFKTLDFSSKVTTSSGSVLCNPGIGTLNATCPVGLIPQWYNSATSTTVLGTGNTFIFNATSTISFFVGCKANDNHCGVATANRTQLTISVSSTPAAPLPATVAGGLICGAGSLDLKATCAPSYTPIWYDSQSSVVILGGGSPFTVPVTASKTYFVACKDLVSGCESPAGSRTPVVATFSPIPDPVISTSTSPVCAGTNVILSVTPATSTYVWTGPNGFTSSIQSPQLNNVQVSQGGIYSVEVSNGLCSNTTMINLVVFDRALGITATSTNSTCDQDLVKNDGTIKLAGFSANLRYDISAGATYTGGKLYATSTAIPTDGVLRSDVPNPTTVVQQYTVRVFNANDCFSDHTVTIQKVTCDCGVARCIPYTISKTKTAVKKDLIRTVD</sequence>
<name>A0ABU5QKL8_9BACT</name>
<dbReference type="InterPro" id="IPR013783">
    <property type="entry name" value="Ig-like_fold"/>
</dbReference>